<feature type="non-terminal residue" evidence="2">
    <location>
        <position position="1"/>
    </location>
</feature>
<proteinExistence type="predicted"/>
<dbReference type="EMBL" id="KZ405109">
    <property type="protein sequence ID" value="PIO53882.1"/>
    <property type="molecule type" value="Genomic_DNA"/>
</dbReference>
<protein>
    <submittedName>
        <fullName evidence="2">Uncharacterized protein</fullName>
    </submittedName>
</protein>
<sequence>SVGTNEKGKNKSKDAAPPSSETVVTKDDAKKDKEAKKEARKAAKAEAKSKEEKKTTETGQSLTACLPQTFFDFGNQKLGEVTLTFTMDDQPWVEALSRLSAKRNVAFKGAVSNDCKDPSTCVTASLGGIVLL</sequence>
<dbReference type="AlphaFoldDB" id="A0A2G9T8J7"/>
<evidence type="ECO:0000256" key="1">
    <source>
        <dbReference type="SAM" id="MobiDB-lite"/>
    </source>
</evidence>
<feature type="compositionally biased region" description="Basic and acidic residues" evidence="1">
    <location>
        <begin position="1"/>
        <end position="14"/>
    </location>
</feature>
<name>A0A2G9T8J7_TELCI</name>
<accession>A0A2G9T8J7</accession>
<dbReference type="Proteomes" id="UP000230423">
    <property type="component" value="Unassembled WGS sequence"/>
</dbReference>
<feature type="region of interest" description="Disordered" evidence="1">
    <location>
        <begin position="1"/>
        <end position="59"/>
    </location>
</feature>
<reference evidence="2 3" key="1">
    <citation type="submission" date="2015-09" db="EMBL/GenBank/DDBJ databases">
        <title>Draft genome of the parasitic nematode Teladorsagia circumcincta isolate WARC Sus (inbred).</title>
        <authorList>
            <person name="Mitreva M."/>
        </authorList>
    </citation>
    <scope>NUCLEOTIDE SEQUENCE [LARGE SCALE GENOMIC DNA]</scope>
    <source>
        <strain evidence="2 3">S</strain>
    </source>
</reference>
<gene>
    <name evidence="2" type="ORF">TELCIR_24767</name>
</gene>
<evidence type="ECO:0000313" key="3">
    <source>
        <dbReference type="Proteomes" id="UP000230423"/>
    </source>
</evidence>
<evidence type="ECO:0000313" key="2">
    <source>
        <dbReference type="EMBL" id="PIO53882.1"/>
    </source>
</evidence>
<organism evidence="2 3">
    <name type="scientific">Teladorsagia circumcincta</name>
    <name type="common">Brown stomach worm</name>
    <name type="synonym">Ostertagia circumcincta</name>
    <dbReference type="NCBI Taxonomy" id="45464"/>
    <lineage>
        <taxon>Eukaryota</taxon>
        <taxon>Metazoa</taxon>
        <taxon>Ecdysozoa</taxon>
        <taxon>Nematoda</taxon>
        <taxon>Chromadorea</taxon>
        <taxon>Rhabditida</taxon>
        <taxon>Rhabditina</taxon>
        <taxon>Rhabditomorpha</taxon>
        <taxon>Strongyloidea</taxon>
        <taxon>Trichostrongylidae</taxon>
        <taxon>Teladorsagia</taxon>
    </lineage>
</organism>
<dbReference type="OrthoDB" id="5860472at2759"/>
<feature type="compositionally biased region" description="Basic and acidic residues" evidence="1">
    <location>
        <begin position="24"/>
        <end position="56"/>
    </location>
</feature>
<keyword evidence="3" id="KW-1185">Reference proteome</keyword>